<name>A0A382H3T0_9ZZZZ</name>
<evidence type="ECO:0000256" key="2">
    <source>
        <dbReference type="ARBA" id="ARBA00023150"/>
    </source>
</evidence>
<gene>
    <name evidence="3" type="ORF">METZ01_LOCUS234802</name>
</gene>
<dbReference type="EMBL" id="UINC01059014">
    <property type="protein sequence ID" value="SVB81948.1"/>
    <property type="molecule type" value="Genomic_DNA"/>
</dbReference>
<dbReference type="PANTHER" id="PTHR30592">
    <property type="entry name" value="FORMATE DEHYDROGENASE"/>
    <property type="match status" value="1"/>
</dbReference>
<proteinExistence type="predicted"/>
<feature type="non-terminal residue" evidence="3">
    <location>
        <position position="179"/>
    </location>
</feature>
<dbReference type="Gene3D" id="3.10.20.10">
    <property type="match status" value="1"/>
</dbReference>
<keyword evidence="2" id="KW-0501">Molybdenum cofactor biosynthesis</keyword>
<dbReference type="AlphaFoldDB" id="A0A382H3T0"/>
<dbReference type="GO" id="GO:0006777">
    <property type="term" value="P:Mo-molybdopterin cofactor biosynthetic process"/>
    <property type="evidence" value="ECO:0007669"/>
    <property type="project" value="UniProtKB-KW"/>
</dbReference>
<dbReference type="PANTHER" id="PTHR30592:SF1">
    <property type="entry name" value="SULFUR CARRIER PROTEIN FDHD"/>
    <property type="match status" value="1"/>
</dbReference>
<dbReference type="InterPro" id="IPR003786">
    <property type="entry name" value="FdhD"/>
</dbReference>
<evidence type="ECO:0000313" key="3">
    <source>
        <dbReference type="EMBL" id="SVB81948.1"/>
    </source>
</evidence>
<reference evidence="3" key="1">
    <citation type="submission" date="2018-05" db="EMBL/GenBank/DDBJ databases">
        <authorList>
            <person name="Lanie J.A."/>
            <person name="Ng W.-L."/>
            <person name="Kazmierczak K.M."/>
            <person name="Andrzejewski T.M."/>
            <person name="Davidsen T.M."/>
            <person name="Wayne K.J."/>
            <person name="Tettelin H."/>
            <person name="Glass J.I."/>
            <person name="Rusch D."/>
            <person name="Podicherti R."/>
            <person name="Tsui H.-C.T."/>
            <person name="Winkler M.E."/>
        </authorList>
    </citation>
    <scope>NUCLEOTIDE SEQUENCE</scope>
</reference>
<dbReference type="GO" id="GO:0016783">
    <property type="term" value="F:sulfurtransferase activity"/>
    <property type="evidence" value="ECO:0007669"/>
    <property type="project" value="InterPro"/>
</dbReference>
<accession>A0A382H3T0</accession>
<evidence type="ECO:0008006" key="4">
    <source>
        <dbReference type="Google" id="ProtNLM"/>
    </source>
</evidence>
<dbReference type="SUPFAM" id="SSF53927">
    <property type="entry name" value="Cytidine deaminase-like"/>
    <property type="match status" value="1"/>
</dbReference>
<evidence type="ECO:0000256" key="1">
    <source>
        <dbReference type="ARBA" id="ARBA00022490"/>
    </source>
</evidence>
<keyword evidence="1" id="KW-0963">Cytoplasm</keyword>
<protein>
    <recommendedName>
        <fullName evidence="4">Sulfurtransferase FdhD</fullName>
    </recommendedName>
</protein>
<sequence length="179" mass="18800">MSKANEATKGVRILRSSSDGSETVDDVLAVEEPLEVRVAYRGEDGSPVSRGVSITMRTPGDDEPLAAGFLATEGILGSPEDLEEITIGSGEDSSGLGLAPNIARVALREGVEIDLKQLSRHVFTSSSCGVCGKATLEALANRGLARLSGDDFCIAPDVLRSLPDKLLERQRTFAETGGL</sequence>
<organism evidence="3">
    <name type="scientific">marine metagenome</name>
    <dbReference type="NCBI Taxonomy" id="408172"/>
    <lineage>
        <taxon>unclassified sequences</taxon>
        <taxon>metagenomes</taxon>
        <taxon>ecological metagenomes</taxon>
    </lineage>
</organism>
<dbReference type="InterPro" id="IPR016193">
    <property type="entry name" value="Cytidine_deaminase-like"/>
</dbReference>
<dbReference type="Pfam" id="PF02634">
    <property type="entry name" value="FdhD-NarQ"/>
    <property type="match status" value="1"/>
</dbReference>